<dbReference type="Proteomes" id="UP000326565">
    <property type="component" value="Unassembled WGS sequence"/>
</dbReference>
<proteinExistence type="predicted"/>
<accession>A0A5N5WKU7</accession>
<sequence>MMAAKMDSEILLLSLAYQDFLEEIYAPLLDKLTASVTLKRAKTVNEARRYLEGSSPRAIIVTDEGLADRRNRNVLQKVVSYAHNGGLVIIGLHFPTFIEGDRFDNLFNTAFGLPWKRGSYHRTVFKYNPSSVLPPGTVSSSLPEPCSMKAVHVKHTRPHERIFLPISNATTQSFVFDPEPVDGTEPAVAGASVGDGYLVYCGDVNGEEGSNKIILSLCGIAS</sequence>
<gene>
    <name evidence="1" type="ORF">BDV29DRAFT_183292</name>
</gene>
<dbReference type="AlphaFoldDB" id="A0A5N5WKU7"/>
<reference evidence="1 2" key="1">
    <citation type="submission" date="2019-04" db="EMBL/GenBank/DDBJ databases">
        <title>Friends and foes A comparative genomics study of 23 Aspergillus species from section Flavi.</title>
        <authorList>
            <consortium name="DOE Joint Genome Institute"/>
            <person name="Kjaerbolling I."/>
            <person name="Vesth T."/>
            <person name="Frisvad J.C."/>
            <person name="Nybo J.L."/>
            <person name="Theobald S."/>
            <person name="Kildgaard S."/>
            <person name="Isbrandt T."/>
            <person name="Kuo A."/>
            <person name="Sato A."/>
            <person name="Lyhne E.K."/>
            <person name="Kogle M.E."/>
            <person name="Wiebenga A."/>
            <person name="Kun R.S."/>
            <person name="Lubbers R.J."/>
            <person name="Makela M.R."/>
            <person name="Barry K."/>
            <person name="Chovatia M."/>
            <person name="Clum A."/>
            <person name="Daum C."/>
            <person name="Haridas S."/>
            <person name="He G."/>
            <person name="LaButti K."/>
            <person name="Lipzen A."/>
            <person name="Mondo S."/>
            <person name="Riley R."/>
            <person name="Salamov A."/>
            <person name="Simmons B.A."/>
            <person name="Magnuson J.K."/>
            <person name="Henrissat B."/>
            <person name="Mortensen U.H."/>
            <person name="Larsen T.O."/>
            <person name="Devries R.P."/>
            <person name="Grigoriev I.V."/>
            <person name="Machida M."/>
            <person name="Baker S.E."/>
            <person name="Andersen M.R."/>
        </authorList>
    </citation>
    <scope>NUCLEOTIDE SEQUENCE [LARGE SCALE GENOMIC DNA]</scope>
    <source>
        <strain evidence="1 2">CBS 151.66</strain>
    </source>
</reference>
<name>A0A5N5WKU7_9EURO</name>
<dbReference type="EMBL" id="ML732353">
    <property type="protein sequence ID" value="KAB8069171.1"/>
    <property type="molecule type" value="Genomic_DNA"/>
</dbReference>
<evidence type="ECO:0000313" key="2">
    <source>
        <dbReference type="Proteomes" id="UP000326565"/>
    </source>
</evidence>
<organism evidence="1 2">
    <name type="scientific">Aspergillus leporis</name>
    <dbReference type="NCBI Taxonomy" id="41062"/>
    <lineage>
        <taxon>Eukaryota</taxon>
        <taxon>Fungi</taxon>
        <taxon>Dikarya</taxon>
        <taxon>Ascomycota</taxon>
        <taxon>Pezizomycotina</taxon>
        <taxon>Eurotiomycetes</taxon>
        <taxon>Eurotiomycetidae</taxon>
        <taxon>Eurotiales</taxon>
        <taxon>Aspergillaceae</taxon>
        <taxon>Aspergillus</taxon>
        <taxon>Aspergillus subgen. Circumdati</taxon>
    </lineage>
</organism>
<dbReference type="OrthoDB" id="245563at2759"/>
<evidence type="ECO:0000313" key="1">
    <source>
        <dbReference type="EMBL" id="KAB8069171.1"/>
    </source>
</evidence>
<protein>
    <submittedName>
        <fullName evidence="1">Uncharacterized protein</fullName>
    </submittedName>
</protein>
<keyword evidence="2" id="KW-1185">Reference proteome</keyword>